<organism evidence="2 3">
    <name type="scientific">Blattamonas nauphoetae</name>
    <dbReference type="NCBI Taxonomy" id="2049346"/>
    <lineage>
        <taxon>Eukaryota</taxon>
        <taxon>Metamonada</taxon>
        <taxon>Preaxostyla</taxon>
        <taxon>Oxymonadida</taxon>
        <taxon>Blattamonas</taxon>
    </lineage>
</organism>
<feature type="compositionally biased region" description="Polar residues" evidence="1">
    <location>
        <begin position="1555"/>
        <end position="1574"/>
    </location>
</feature>
<gene>
    <name evidence="2" type="ORF">BLNAU_2841</name>
</gene>
<evidence type="ECO:0000313" key="3">
    <source>
        <dbReference type="Proteomes" id="UP001281761"/>
    </source>
</evidence>
<feature type="region of interest" description="Disordered" evidence="1">
    <location>
        <begin position="1320"/>
        <end position="1410"/>
    </location>
</feature>
<feature type="compositionally biased region" description="Polar residues" evidence="1">
    <location>
        <begin position="1607"/>
        <end position="1616"/>
    </location>
</feature>
<feature type="region of interest" description="Disordered" evidence="1">
    <location>
        <begin position="1668"/>
        <end position="1692"/>
    </location>
</feature>
<feature type="compositionally biased region" description="Basic and acidic residues" evidence="1">
    <location>
        <begin position="1465"/>
        <end position="1474"/>
    </location>
</feature>
<keyword evidence="3" id="KW-1185">Reference proteome</keyword>
<proteinExistence type="predicted"/>
<name>A0ABQ9YEX7_9EUKA</name>
<comment type="caution">
    <text evidence="2">The sequence shown here is derived from an EMBL/GenBank/DDBJ whole genome shotgun (WGS) entry which is preliminary data.</text>
</comment>
<sequence length="1692" mass="188954">MSVLDPSVAEFIRQVQPACPCPEDQLPLFFALLATPTNPDFITYRIVPSLRSQLTFILNTVPSSPPNRQAFYVSLLLSSLPLSNDPTIGFWKPVSTKAGFDTYTSSRELEFFNQGGGDPIQAIQNPFTPTLATFTALVDSISDIIRYLTVCFHPPPNSLSHTITSRSELISILLSFLVSFSKNLPDSNITFSNKNRNLIPSVAAMRSSVASSVSKENLISYAFLSTTLDGLFAPNVNDKTAPLIEPMIRLIFTGTQTHMLISPQLMKIHILDFLNTIISKFSSPLLFFTYSPIQPAPFDALPIKTSDYSTPPILSVDLQLFYSTAVRMSISQTFFRAVEIKIIPSFDLMTQYNADNGIVKEATKHFVWCEDEQLDKALIPEPDQSHQRENPPPSTTPPFVANFNAPTISQFPTIPRLSPPPERPAPILTERTETQQRSMHVIERDPIQSIFFPVDEHFQEGHWLVDKTSKQLFFTLPFTFITPPSPTIDDPLDHFNSQVFSDQDLFKSLTSICQTIEDYRKPTKQSSAMITDDVDGTDTRYFHFRLASDLLPGSITFTPSFSLSFSSSANSLRKLGQSPAVPELHPYEWLTERPFSQGHMQQVCRTLISSLDSDPTPINLNRVASHLLNLFKIELSDSSFSLWFLVTLTKFMHSLSQLVPVGFGQTQHRPPAASLRPFISTAFSPLNTFLGLVLASPESLSKQLLSTIDKILTITISSTIKMRVYILELLDLFWMHISQLAQVDILLYTNFINNALSFLTEAWSEFEVHNPFKLNTFGTPTSLLLSGFDLPSLSTHSLIQSLTDLLLTMFPLQTFFSYISGDTSDTNILLVSAGICGDDGVQAPILEETKDPPFVSSLNTLLLHSPSLHFSILTSTTPFFLITPSHSPYIIHLVTQLFISLSLSQQDALTLIDTIQTQEKPLPDLIFDSLESDPLTPSLLPDFILILPFSIQQLFFRTYLSYMKNSPIKAMRFLLPFTASVLKQFTIDSHSSNTISLPVKSLFFSFLHTADALLAPHAPSIVESIYDFQTFANYAKSIVFYIFSSQFSELSAKLIRFTFQTHVTPTPPSLVNFMLNFLIRYQPSTDSVKCIRTLLQLLFNPVDTTSQLETINLLITTQEKEVFSSPIIRTAPRSRSVVHESALIPSNFISSSVVPQFLMFRFICNLAVFSIHENNAHQLGNEDWNEILMMINTLFQAHFSSVMQFLHGLVQSASTFVSKNIQKVKPPVSEGDLFVLRQLLDVLTFSELSNADDALHIINNSANLSNSFGTSMATQLYPYQTVYLALSSQSETFLPSLITLVSSSKPKTVKIHQEFQVPSNTLDTRTTPAKPPPQAQPMFPTSNRNPILVTPLVSSPSPRSSPVVPPRNVNSNPHNYIISNDPRTSGQRKAKTKQVIQPPRGKRGQQQQQKHYLDPIPLKKQDIGPIVDMFVAEQKKLNERKNDIFPTVISGNKQPPHVLPSKSQQKQERSDKKEHKSHSHKTESGPVVKPQTQPLFLDDFSDNENDQPVRFALSPPSLLPPTLLPTAQQNPQKQRITVTNLNDSPTPYDPFPSHISRNGQHSSLSNSSKQNVKVVTSRKEFLKAVVPRQTGQTGALSGSGGSHNKPRQTPSLQLSSLDKKPHHTTKTVVKSEAPQISRKEKKDPTFVSGDVLRLAGLTGSTDFIDVEAGSETRKESLRSALKNKPPEIIELD</sequence>
<feature type="region of interest" description="Disordered" evidence="1">
    <location>
        <begin position="1446"/>
        <end position="1642"/>
    </location>
</feature>
<dbReference type="Proteomes" id="UP001281761">
    <property type="component" value="Unassembled WGS sequence"/>
</dbReference>
<dbReference type="EMBL" id="JARBJD010000012">
    <property type="protein sequence ID" value="KAK2962181.1"/>
    <property type="molecule type" value="Genomic_DNA"/>
</dbReference>
<evidence type="ECO:0000313" key="2">
    <source>
        <dbReference type="EMBL" id="KAK2962181.1"/>
    </source>
</evidence>
<protein>
    <submittedName>
        <fullName evidence="2">Uncharacterized protein</fullName>
    </submittedName>
</protein>
<accession>A0ABQ9YEX7</accession>
<feature type="compositionally biased region" description="Polar residues" evidence="1">
    <location>
        <begin position="1527"/>
        <end position="1545"/>
    </location>
</feature>
<feature type="compositionally biased region" description="Low complexity" evidence="1">
    <location>
        <begin position="1353"/>
        <end position="1373"/>
    </location>
</feature>
<evidence type="ECO:0000256" key="1">
    <source>
        <dbReference type="SAM" id="MobiDB-lite"/>
    </source>
</evidence>
<reference evidence="2 3" key="1">
    <citation type="journal article" date="2022" name="bioRxiv">
        <title>Genomics of Preaxostyla Flagellates Illuminates Evolutionary Transitions and the Path Towards Mitochondrial Loss.</title>
        <authorList>
            <person name="Novak L.V.F."/>
            <person name="Treitli S.C."/>
            <person name="Pyrih J."/>
            <person name="Halakuc P."/>
            <person name="Pipaliya S.V."/>
            <person name="Vacek V."/>
            <person name="Brzon O."/>
            <person name="Soukal P."/>
            <person name="Eme L."/>
            <person name="Dacks J.B."/>
            <person name="Karnkowska A."/>
            <person name="Elias M."/>
            <person name="Hampl V."/>
        </authorList>
    </citation>
    <scope>NUCLEOTIDE SEQUENCE [LARGE SCALE GENOMIC DNA]</scope>
    <source>
        <strain evidence="2">NAU3</strain>
        <tissue evidence="2">Gut</tissue>
    </source>
</reference>